<dbReference type="Gene3D" id="3.40.50.620">
    <property type="entry name" value="HUPs"/>
    <property type="match status" value="1"/>
</dbReference>
<gene>
    <name evidence="4" type="ORF">S01H1_35614</name>
</gene>
<dbReference type="PANTHER" id="PTHR43793">
    <property type="entry name" value="FAD SYNTHASE"/>
    <property type="match status" value="1"/>
</dbReference>
<keyword evidence="2" id="KW-0548">Nucleotidyltransferase</keyword>
<proteinExistence type="predicted"/>
<evidence type="ECO:0000259" key="3">
    <source>
        <dbReference type="Pfam" id="PF01467"/>
    </source>
</evidence>
<dbReference type="NCBIfam" id="TIGR00125">
    <property type="entry name" value="cyt_tran_rel"/>
    <property type="match status" value="1"/>
</dbReference>
<dbReference type="InterPro" id="IPR050385">
    <property type="entry name" value="Archaeal_FAD_synthase"/>
</dbReference>
<feature type="non-terminal residue" evidence="4">
    <location>
        <position position="74"/>
    </location>
</feature>
<evidence type="ECO:0000256" key="2">
    <source>
        <dbReference type="ARBA" id="ARBA00022695"/>
    </source>
</evidence>
<feature type="domain" description="Cytidyltransferase-like" evidence="3">
    <location>
        <begin position="10"/>
        <end position="74"/>
    </location>
</feature>
<dbReference type="InterPro" id="IPR014729">
    <property type="entry name" value="Rossmann-like_a/b/a_fold"/>
</dbReference>
<sequence length="74" mass="8528">MKKKKFKIGYTTGVFDLFHIGHLNILKRSKELCEFLIVGVSTDELVKSYKHKSPAIAYNERVAIVEAIRYVDKV</sequence>
<evidence type="ECO:0000313" key="4">
    <source>
        <dbReference type="EMBL" id="GAG12687.1"/>
    </source>
</evidence>
<protein>
    <recommendedName>
        <fullName evidence="3">Cytidyltransferase-like domain-containing protein</fullName>
    </recommendedName>
</protein>
<dbReference type="AlphaFoldDB" id="X0VNE8"/>
<dbReference type="UniPathway" id="UPA00558">
    <property type="reaction ID" value="UER00742"/>
</dbReference>
<accession>X0VNE8</accession>
<name>X0VNE8_9ZZZZ</name>
<comment type="caution">
    <text evidence="4">The sequence shown here is derived from an EMBL/GenBank/DDBJ whole genome shotgun (WGS) entry which is preliminary data.</text>
</comment>
<dbReference type="Pfam" id="PF01467">
    <property type="entry name" value="CTP_transf_like"/>
    <property type="match status" value="1"/>
</dbReference>
<dbReference type="SUPFAM" id="SSF52374">
    <property type="entry name" value="Nucleotidylyl transferase"/>
    <property type="match status" value="1"/>
</dbReference>
<dbReference type="EMBL" id="BARS01022258">
    <property type="protein sequence ID" value="GAG12687.1"/>
    <property type="molecule type" value="Genomic_DNA"/>
</dbReference>
<organism evidence="4">
    <name type="scientific">marine sediment metagenome</name>
    <dbReference type="NCBI Taxonomy" id="412755"/>
    <lineage>
        <taxon>unclassified sequences</taxon>
        <taxon>metagenomes</taxon>
        <taxon>ecological metagenomes</taxon>
    </lineage>
</organism>
<dbReference type="GO" id="GO:0016779">
    <property type="term" value="F:nucleotidyltransferase activity"/>
    <property type="evidence" value="ECO:0007669"/>
    <property type="project" value="UniProtKB-KW"/>
</dbReference>
<reference evidence="4" key="1">
    <citation type="journal article" date="2014" name="Front. Microbiol.">
        <title>High frequency of phylogenetically diverse reductive dehalogenase-homologous genes in deep subseafloor sedimentary metagenomes.</title>
        <authorList>
            <person name="Kawai M."/>
            <person name="Futagami T."/>
            <person name="Toyoda A."/>
            <person name="Takaki Y."/>
            <person name="Nishi S."/>
            <person name="Hori S."/>
            <person name="Arai W."/>
            <person name="Tsubouchi T."/>
            <person name="Morono Y."/>
            <person name="Uchiyama I."/>
            <person name="Ito T."/>
            <person name="Fujiyama A."/>
            <person name="Inagaki F."/>
            <person name="Takami H."/>
        </authorList>
    </citation>
    <scope>NUCLEOTIDE SEQUENCE</scope>
    <source>
        <strain evidence="4">Expedition CK06-06</strain>
    </source>
</reference>
<dbReference type="InterPro" id="IPR004821">
    <property type="entry name" value="Cyt_trans-like"/>
</dbReference>
<keyword evidence="1" id="KW-0808">Transferase</keyword>
<dbReference type="PANTHER" id="PTHR43793:SF1">
    <property type="entry name" value="FAD SYNTHASE"/>
    <property type="match status" value="1"/>
</dbReference>
<evidence type="ECO:0000256" key="1">
    <source>
        <dbReference type="ARBA" id="ARBA00022679"/>
    </source>
</evidence>
<dbReference type="GO" id="GO:0006646">
    <property type="term" value="P:phosphatidylethanolamine biosynthetic process"/>
    <property type="evidence" value="ECO:0007669"/>
    <property type="project" value="UniProtKB-UniPathway"/>
</dbReference>